<organism evidence="2 3">
    <name type="scientific">Ilyodon furcidens</name>
    <name type="common">goldbreast splitfin</name>
    <dbReference type="NCBI Taxonomy" id="33524"/>
    <lineage>
        <taxon>Eukaryota</taxon>
        <taxon>Metazoa</taxon>
        <taxon>Chordata</taxon>
        <taxon>Craniata</taxon>
        <taxon>Vertebrata</taxon>
        <taxon>Euteleostomi</taxon>
        <taxon>Actinopterygii</taxon>
        <taxon>Neopterygii</taxon>
        <taxon>Teleostei</taxon>
        <taxon>Neoteleostei</taxon>
        <taxon>Acanthomorphata</taxon>
        <taxon>Ovalentaria</taxon>
        <taxon>Atherinomorphae</taxon>
        <taxon>Cyprinodontiformes</taxon>
        <taxon>Goodeidae</taxon>
        <taxon>Ilyodon</taxon>
    </lineage>
</organism>
<keyword evidence="3" id="KW-1185">Reference proteome</keyword>
<evidence type="ECO:0000313" key="3">
    <source>
        <dbReference type="Proteomes" id="UP001482620"/>
    </source>
</evidence>
<sequence length="131" mass="14707">MWEGRRHTGAGWKSRCCNANEETWKEEGGERDDMLRRYFTLFKSADMKGAGPPGLEMDTTGESSMVKDCGRDQEMTELCSSATIMMDNDSIAPSKTAISPYKAGEQGNEERLEKIKTQKREVLACQFPLEA</sequence>
<dbReference type="Proteomes" id="UP001482620">
    <property type="component" value="Unassembled WGS sequence"/>
</dbReference>
<proteinExistence type="predicted"/>
<accession>A0ABV0TQQ1</accession>
<gene>
    <name evidence="2" type="ORF">ILYODFUR_000434</name>
</gene>
<reference evidence="2 3" key="1">
    <citation type="submission" date="2021-06" db="EMBL/GenBank/DDBJ databases">
        <authorList>
            <person name="Palmer J.M."/>
        </authorList>
    </citation>
    <scope>NUCLEOTIDE SEQUENCE [LARGE SCALE GENOMIC DNA]</scope>
    <source>
        <strain evidence="3">if_2019</strain>
        <tissue evidence="2">Muscle</tissue>
    </source>
</reference>
<feature type="region of interest" description="Disordered" evidence="1">
    <location>
        <begin position="90"/>
        <end position="109"/>
    </location>
</feature>
<evidence type="ECO:0000256" key="1">
    <source>
        <dbReference type="SAM" id="MobiDB-lite"/>
    </source>
</evidence>
<evidence type="ECO:0000313" key="2">
    <source>
        <dbReference type="EMBL" id="MEQ2235247.1"/>
    </source>
</evidence>
<protein>
    <submittedName>
        <fullName evidence="2">Uncharacterized protein</fullName>
    </submittedName>
</protein>
<dbReference type="EMBL" id="JAHRIQ010046358">
    <property type="protein sequence ID" value="MEQ2235247.1"/>
    <property type="molecule type" value="Genomic_DNA"/>
</dbReference>
<comment type="caution">
    <text evidence="2">The sequence shown here is derived from an EMBL/GenBank/DDBJ whole genome shotgun (WGS) entry which is preliminary data.</text>
</comment>
<name>A0ABV0TQQ1_9TELE</name>